<dbReference type="EMBL" id="VIIS01002015">
    <property type="protein sequence ID" value="KAF0289667.1"/>
    <property type="molecule type" value="Genomic_DNA"/>
</dbReference>
<name>A0A6A4V0G7_AMPAM</name>
<comment type="caution">
    <text evidence="1">The sequence shown here is derived from an EMBL/GenBank/DDBJ whole genome shotgun (WGS) entry which is preliminary data.</text>
</comment>
<evidence type="ECO:0000313" key="1">
    <source>
        <dbReference type="EMBL" id="KAF0289667.1"/>
    </source>
</evidence>
<sequence>MLTATVGSAAVTSAAGAATGGAGRSVRAAVMCRTRLPGVSPAAGRDRWSVAGRGTRPAAVVTVTAGGWAAAGRIVRAVTADSRARCLVATTDIAAVSAAAVRPPTSMGVTSQTGPPGDSVAAAAAAAHSCLR</sequence>
<dbReference type="AlphaFoldDB" id="A0A6A4V0G7"/>
<proteinExistence type="predicted"/>
<protein>
    <submittedName>
        <fullName evidence="1">Uncharacterized protein</fullName>
    </submittedName>
</protein>
<gene>
    <name evidence="1" type="ORF">FJT64_012092</name>
</gene>
<keyword evidence="2" id="KW-1185">Reference proteome</keyword>
<accession>A0A6A4V0G7</accession>
<reference evidence="1 2" key="1">
    <citation type="submission" date="2019-07" db="EMBL/GenBank/DDBJ databases">
        <title>Draft genome assembly of a fouling barnacle, Amphibalanus amphitrite (Darwin, 1854): The first reference genome for Thecostraca.</title>
        <authorList>
            <person name="Kim W."/>
        </authorList>
    </citation>
    <scope>NUCLEOTIDE SEQUENCE [LARGE SCALE GENOMIC DNA]</scope>
    <source>
        <strain evidence="1">SNU_AA5</strain>
        <tissue evidence="1">Soma without cirri and trophi</tissue>
    </source>
</reference>
<dbReference type="Proteomes" id="UP000440578">
    <property type="component" value="Unassembled WGS sequence"/>
</dbReference>
<organism evidence="1 2">
    <name type="scientific">Amphibalanus amphitrite</name>
    <name type="common">Striped barnacle</name>
    <name type="synonym">Balanus amphitrite</name>
    <dbReference type="NCBI Taxonomy" id="1232801"/>
    <lineage>
        <taxon>Eukaryota</taxon>
        <taxon>Metazoa</taxon>
        <taxon>Ecdysozoa</taxon>
        <taxon>Arthropoda</taxon>
        <taxon>Crustacea</taxon>
        <taxon>Multicrustacea</taxon>
        <taxon>Cirripedia</taxon>
        <taxon>Thoracica</taxon>
        <taxon>Thoracicalcarea</taxon>
        <taxon>Balanomorpha</taxon>
        <taxon>Balanoidea</taxon>
        <taxon>Balanidae</taxon>
        <taxon>Amphibalaninae</taxon>
        <taxon>Amphibalanus</taxon>
    </lineage>
</organism>
<evidence type="ECO:0000313" key="2">
    <source>
        <dbReference type="Proteomes" id="UP000440578"/>
    </source>
</evidence>